<accession>A0ABQ3EF58</accession>
<dbReference type="RefSeq" id="WP_138895460.1">
    <property type="nucleotide sequence ID" value="NZ_BMVO01000037.1"/>
</dbReference>
<proteinExistence type="predicted"/>
<dbReference type="EMBL" id="BMVO01000037">
    <property type="protein sequence ID" value="GHB30490.1"/>
    <property type="molecule type" value="Genomic_DNA"/>
</dbReference>
<evidence type="ECO:0000313" key="1">
    <source>
        <dbReference type="EMBL" id="GHB30490.1"/>
    </source>
</evidence>
<dbReference type="Proteomes" id="UP000599437">
    <property type="component" value="Unassembled WGS sequence"/>
</dbReference>
<reference evidence="2" key="1">
    <citation type="journal article" date="2019" name="Int. J. Syst. Evol. Microbiol.">
        <title>The Global Catalogue of Microorganisms (GCM) 10K type strain sequencing project: providing services to taxonomists for standard genome sequencing and annotation.</title>
        <authorList>
            <consortium name="The Broad Institute Genomics Platform"/>
            <consortium name="The Broad Institute Genome Sequencing Center for Infectious Disease"/>
            <person name="Wu L."/>
            <person name="Ma J."/>
        </authorList>
    </citation>
    <scope>NUCLEOTIDE SEQUENCE [LARGE SCALE GENOMIC DNA]</scope>
    <source>
        <strain evidence="2">JCM 4737</strain>
    </source>
</reference>
<protein>
    <submittedName>
        <fullName evidence="1">Uncharacterized protein</fullName>
    </submittedName>
</protein>
<evidence type="ECO:0000313" key="2">
    <source>
        <dbReference type="Proteomes" id="UP000599437"/>
    </source>
</evidence>
<comment type="caution">
    <text evidence="1">The sequence shown here is derived from an EMBL/GenBank/DDBJ whole genome shotgun (WGS) entry which is preliminary data.</text>
</comment>
<name>A0ABQ3EF58_9ACTN</name>
<gene>
    <name evidence="1" type="ORF">GCM10010346_62360</name>
</gene>
<sequence>MFLGDFFEVALGDGDVLGSGSGSDFAEVVADLLLECGLDFGGADGTPVLVGGEVLAPPVEVAVDSCVGVVAQEAVEEQGVGGGAVTDAGGKVLSPRGSHGIAVPTAPPYDLGEP</sequence>
<organism evidence="1 2">
    <name type="scientific">Streptomyces chryseus</name>
    <dbReference type="NCBI Taxonomy" id="68186"/>
    <lineage>
        <taxon>Bacteria</taxon>
        <taxon>Bacillati</taxon>
        <taxon>Actinomycetota</taxon>
        <taxon>Actinomycetes</taxon>
        <taxon>Kitasatosporales</taxon>
        <taxon>Streptomycetaceae</taxon>
        <taxon>Streptomyces</taxon>
    </lineage>
</organism>
<keyword evidence="2" id="KW-1185">Reference proteome</keyword>